<dbReference type="Proteomes" id="UP000053831">
    <property type="component" value="Unassembled WGS sequence"/>
</dbReference>
<dbReference type="EMBL" id="LGSR01000008">
    <property type="protein sequence ID" value="KOS21651.1"/>
    <property type="molecule type" value="Genomic_DNA"/>
</dbReference>
<evidence type="ECO:0000259" key="3">
    <source>
        <dbReference type="Pfam" id="PF24808"/>
    </source>
</evidence>
<feature type="chain" id="PRO_5005819154" description="DUF7707 domain-containing protein" evidence="2">
    <location>
        <begin position="21"/>
        <end position="188"/>
    </location>
</feature>
<proteinExistence type="predicted"/>
<comment type="caution">
    <text evidence="4">The sequence shown here is derived from an EMBL/GenBank/DDBJ whole genome shotgun (WGS) entry which is preliminary data.</text>
</comment>
<organism evidence="4 5">
    <name type="scientific">Escovopsis weberi</name>
    <dbReference type="NCBI Taxonomy" id="150374"/>
    <lineage>
        <taxon>Eukaryota</taxon>
        <taxon>Fungi</taxon>
        <taxon>Dikarya</taxon>
        <taxon>Ascomycota</taxon>
        <taxon>Pezizomycotina</taxon>
        <taxon>Sordariomycetes</taxon>
        <taxon>Hypocreomycetidae</taxon>
        <taxon>Hypocreales</taxon>
        <taxon>Hypocreaceae</taxon>
        <taxon>Escovopsis</taxon>
    </lineage>
</organism>
<reference evidence="4 5" key="1">
    <citation type="submission" date="2015-07" db="EMBL/GenBank/DDBJ databases">
        <title>The genome of the fungus Escovopsis weberi, a specialized disease agent of ant agriculture.</title>
        <authorList>
            <person name="de Man T.J."/>
            <person name="Stajich J.E."/>
            <person name="Kubicek C.P."/>
            <person name="Chenthamara K."/>
            <person name="Atanasova L."/>
            <person name="Druzhinina I.S."/>
            <person name="Birnbaum S."/>
            <person name="Barribeau S.M."/>
            <person name="Teiling C."/>
            <person name="Suen G."/>
            <person name="Currie C."/>
            <person name="Gerardo N.M."/>
        </authorList>
    </citation>
    <scope>NUCLEOTIDE SEQUENCE [LARGE SCALE GENOMIC DNA]</scope>
</reference>
<dbReference type="PANTHER" id="PTHR38118:SF2">
    <property type="entry name" value="CDP-ALCOHOL PHOSPHATIDYLTRANSFERASE PROTEIN"/>
    <property type="match status" value="1"/>
</dbReference>
<gene>
    <name evidence="4" type="ORF">ESCO_005114</name>
</gene>
<name>A0A0M8N7N2_ESCWE</name>
<dbReference type="AlphaFoldDB" id="A0A0M8N7N2"/>
<evidence type="ECO:0000256" key="2">
    <source>
        <dbReference type="SAM" id="SignalP"/>
    </source>
</evidence>
<dbReference type="Pfam" id="PF24808">
    <property type="entry name" value="DUF7707"/>
    <property type="match status" value="1"/>
</dbReference>
<feature type="compositionally biased region" description="Low complexity" evidence="1">
    <location>
        <begin position="132"/>
        <end position="142"/>
    </location>
</feature>
<feature type="domain" description="DUF7707" evidence="3">
    <location>
        <begin position="23"/>
        <end position="125"/>
    </location>
</feature>
<keyword evidence="5" id="KW-1185">Reference proteome</keyword>
<evidence type="ECO:0000313" key="5">
    <source>
        <dbReference type="Proteomes" id="UP000053831"/>
    </source>
</evidence>
<protein>
    <recommendedName>
        <fullName evidence="3">DUF7707 domain-containing protein</fullName>
    </recommendedName>
</protein>
<accession>A0A0M8N7N2</accession>
<dbReference type="OrthoDB" id="2439692at2759"/>
<feature type="region of interest" description="Disordered" evidence="1">
    <location>
        <begin position="132"/>
        <end position="160"/>
    </location>
</feature>
<dbReference type="PANTHER" id="PTHR38118">
    <property type="entry name" value="ANCHORED CELL WALL PROTEIN 11-RELATED"/>
    <property type="match status" value="1"/>
</dbReference>
<evidence type="ECO:0000256" key="1">
    <source>
        <dbReference type="SAM" id="MobiDB-lite"/>
    </source>
</evidence>
<evidence type="ECO:0000313" key="4">
    <source>
        <dbReference type="EMBL" id="KOS21651.1"/>
    </source>
</evidence>
<feature type="signal peptide" evidence="2">
    <location>
        <begin position="1"/>
        <end position="20"/>
    </location>
</feature>
<dbReference type="InterPro" id="IPR056124">
    <property type="entry name" value="DUF7707"/>
</dbReference>
<keyword evidence="2" id="KW-0732">Signal</keyword>
<sequence>MLFRSALLATAALFGSVAQADYVIDPKTVPLSTRQAWCASELATCPLICEQFSNGNPKTNACDSNKLTYGCVCGNGQQPNISEYTLTLSYFVCQEYGNQCVTKCGNDNECAGACREDHPCGATSPKRYNVTATASAPSSTSTSDDDAIFTGTPGGGPSKKGAAASLDIGRTYGLAVVLGSMFVGFAML</sequence>